<evidence type="ECO:0000259" key="1">
    <source>
        <dbReference type="Pfam" id="PF04773"/>
    </source>
</evidence>
<dbReference type="Gene3D" id="2.60.120.1440">
    <property type="match status" value="1"/>
</dbReference>
<feature type="domain" description="FecR protein" evidence="1">
    <location>
        <begin position="179"/>
        <end position="268"/>
    </location>
</feature>
<evidence type="ECO:0000259" key="2">
    <source>
        <dbReference type="Pfam" id="PF16344"/>
    </source>
</evidence>
<protein>
    <submittedName>
        <fullName evidence="3">FecR protein</fullName>
    </submittedName>
</protein>
<dbReference type="OrthoDB" id="1099963at2"/>
<accession>A0A1I2VUH3</accession>
<dbReference type="InterPro" id="IPR032508">
    <property type="entry name" value="FecR_C"/>
</dbReference>
<dbReference type="GO" id="GO:0016989">
    <property type="term" value="F:sigma factor antagonist activity"/>
    <property type="evidence" value="ECO:0007669"/>
    <property type="project" value="TreeGrafter"/>
</dbReference>
<sequence>MDNIDAKNLLIKYREGACTPEEITLIESWYLNDKEEDIAITIAELDEAKDHIWATLPVHDSLKAKQVRLWLGLPRRYIRIAAAAIIVLSASVGLYFSKQKTNKEDVVAAVNNNIVPGGKKALLTLANGQSIVLGDARNGKLADQANSSVFKTANGELVYNAENRQEASVVYNLLTIPRGGYYILTLADGTKVWLNAESSLKYPTSFIGSERVVELVGEGYFEVAKRKDQPFKVVTSQQTVEVLGTHFNVNAYADEKVTATTLLEGSVKVSLSSRAKLNELNTAILKPHQQAVLKNGNIVISPVNAEEAVAWVNNNFNFNKEDLGSIMRKISRWYDVEVVCPDDLEQMEFIGTVSRTKNIKDVINIIEQTNAVHLKVEGRRITVMH</sequence>
<keyword evidence="4" id="KW-1185">Reference proteome</keyword>
<dbReference type="InterPro" id="IPR012373">
    <property type="entry name" value="Ferrdict_sens_TM"/>
</dbReference>
<name>A0A1I2VUH3_9SPHI</name>
<dbReference type="EMBL" id="FOPP01000003">
    <property type="protein sequence ID" value="SFG92007.1"/>
    <property type="molecule type" value="Genomic_DNA"/>
</dbReference>
<feature type="domain" description="Protein FecR C-terminal" evidence="2">
    <location>
        <begin position="316"/>
        <end position="383"/>
    </location>
</feature>
<dbReference type="InterPro" id="IPR006860">
    <property type="entry name" value="FecR"/>
</dbReference>
<reference evidence="3 4" key="1">
    <citation type="submission" date="2016-10" db="EMBL/GenBank/DDBJ databases">
        <authorList>
            <person name="de Groot N.N."/>
        </authorList>
    </citation>
    <scope>NUCLEOTIDE SEQUENCE [LARGE SCALE GENOMIC DNA]</scope>
    <source>
        <strain evidence="3 4">DSM 18684</strain>
    </source>
</reference>
<dbReference type="RefSeq" id="WP_090992736.1">
    <property type="nucleotide sequence ID" value="NZ_FOPP01000003.1"/>
</dbReference>
<proteinExistence type="predicted"/>
<dbReference type="PANTHER" id="PTHR30273:SF2">
    <property type="entry name" value="PROTEIN FECR"/>
    <property type="match status" value="1"/>
</dbReference>
<dbReference type="STRING" id="414048.SAMN04489864_103226"/>
<gene>
    <name evidence="3" type="ORF">SAMN04489864_103226</name>
</gene>
<organism evidence="3 4">
    <name type="scientific">Pedobacter insulae</name>
    <dbReference type="NCBI Taxonomy" id="414048"/>
    <lineage>
        <taxon>Bacteria</taxon>
        <taxon>Pseudomonadati</taxon>
        <taxon>Bacteroidota</taxon>
        <taxon>Sphingobacteriia</taxon>
        <taxon>Sphingobacteriales</taxon>
        <taxon>Sphingobacteriaceae</taxon>
        <taxon>Pedobacter</taxon>
    </lineage>
</organism>
<dbReference type="PIRSF" id="PIRSF018266">
    <property type="entry name" value="FecR"/>
    <property type="match status" value="1"/>
</dbReference>
<dbReference type="Gene3D" id="3.55.50.30">
    <property type="match status" value="1"/>
</dbReference>
<dbReference type="Proteomes" id="UP000199666">
    <property type="component" value="Unassembled WGS sequence"/>
</dbReference>
<evidence type="ECO:0000313" key="3">
    <source>
        <dbReference type="EMBL" id="SFG92007.1"/>
    </source>
</evidence>
<dbReference type="PANTHER" id="PTHR30273">
    <property type="entry name" value="PERIPLASMIC SIGNAL SENSOR AND SIGMA FACTOR ACTIVATOR FECR-RELATED"/>
    <property type="match status" value="1"/>
</dbReference>
<dbReference type="Pfam" id="PF04773">
    <property type="entry name" value="FecR"/>
    <property type="match status" value="1"/>
</dbReference>
<evidence type="ECO:0000313" key="4">
    <source>
        <dbReference type="Proteomes" id="UP000199666"/>
    </source>
</evidence>
<dbReference type="Pfam" id="PF16344">
    <property type="entry name" value="FecR_C"/>
    <property type="match status" value="1"/>
</dbReference>
<dbReference type="AlphaFoldDB" id="A0A1I2VUH3"/>